<dbReference type="EMBL" id="AAHVVF010000081">
    <property type="protein sequence ID" value="ECA8959401.1"/>
    <property type="molecule type" value="Genomic_DNA"/>
</dbReference>
<name>A0A5Y1AAH8_SALET</name>
<reference evidence="3" key="2">
    <citation type="submission" date="2019-03" db="EMBL/GenBank/DDBJ databases">
        <authorList>
            <consortium name="NARMS: The National Antimicrobial Resistance Monitoring System"/>
        </authorList>
    </citation>
    <scope>NUCLEOTIDE SEQUENCE</scope>
    <source>
        <strain evidence="3">FSIS11918308</strain>
    </source>
</reference>
<proteinExistence type="predicted"/>
<evidence type="ECO:0000259" key="1">
    <source>
        <dbReference type="Pfam" id="PF03432"/>
    </source>
</evidence>
<evidence type="ECO:0000313" key="2">
    <source>
        <dbReference type="EMBL" id="ECA8959401.1"/>
    </source>
</evidence>
<reference evidence="2" key="1">
    <citation type="submission" date="2019-01" db="EMBL/GenBank/DDBJ databases">
        <authorList>
            <consortium name="GenomeTrakr network: Whole genome sequencing for foodborne pathogen traceback"/>
        </authorList>
    </citation>
    <scope>NUCLEOTIDE SEQUENCE</scope>
    <source>
        <strain evidence="2">FSIS11917264</strain>
    </source>
</reference>
<feature type="non-terminal residue" evidence="3">
    <location>
        <position position="1"/>
    </location>
</feature>
<dbReference type="EMBL" id="AAHYUR010000077">
    <property type="protein sequence ID" value="ECB8231227.1"/>
    <property type="molecule type" value="Genomic_DNA"/>
</dbReference>
<dbReference type="Pfam" id="PF03432">
    <property type="entry name" value="Relaxase"/>
    <property type="match status" value="1"/>
</dbReference>
<feature type="domain" description="MobA/VirD2-like nuclease" evidence="1">
    <location>
        <begin position="31"/>
        <end position="123"/>
    </location>
</feature>
<comment type="caution">
    <text evidence="3">The sequence shown here is derived from an EMBL/GenBank/DDBJ whole genome shotgun (WGS) entry which is preliminary data.</text>
</comment>
<organism evidence="3">
    <name type="scientific">Salmonella enterica subsp. enterica serovar Kentucky</name>
    <dbReference type="NCBI Taxonomy" id="192955"/>
    <lineage>
        <taxon>Bacteria</taxon>
        <taxon>Pseudomonadati</taxon>
        <taxon>Pseudomonadota</taxon>
        <taxon>Gammaproteobacteria</taxon>
        <taxon>Enterobacterales</taxon>
        <taxon>Enterobacteriaceae</taxon>
        <taxon>Salmonella</taxon>
    </lineage>
</organism>
<dbReference type="InterPro" id="IPR005094">
    <property type="entry name" value="Endonuclease_MobA/VirD2"/>
</dbReference>
<feature type="non-terminal residue" evidence="3">
    <location>
        <position position="123"/>
    </location>
</feature>
<evidence type="ECO:0000313" key="3">
    <source>
        <dbReference type="EMBL" id="ECB8231227.1"/>
    </source>
</evidence>
<gene>
    <name evidence="3" type="ORF">E2A04_25300</name>
    <name evidence="2" type="ORF">ESI84_25300</name>
</gene>
<sequence length="123" mass="14121">DYATRLRNESFVALVDVMKDGCEWVNFYGVTCFHNCTSLETAAADMEYIARQAHYAKDDTDPVFHYILSWQSHESPRPEQIYDSVRHTLKSLGLADHQYVSAVHTDTDNLHVHVAVNRVHPET</sequence>
<accession>A0A5Y1AAH8</accession>
<protein>
    <recommendedName>
        <fullName evidence="1">MobA/VirD2-like nuclease domain-containing protein</fullName>
    </recommendedName>
</protein>
<dbReference type="AlphaFoldDB" id="A0A5Y1AAH8"/>